<organism evidence="1 2">
    <name type="scientific">Candidatus Taylorbacteria bacterium RIFCSPLOWO2_01_FULL_45_15b</name>
    <dbReference type="NCBI Taxonomy" id="1802319"/>
    <lineage>
        <taxon>Bacteria</taxon>
        <taxon>Candidatus Tayloriibacteriota</taxon>
    </lineage>
</organism>
<dbReference type="STRING" id="1802319.A2928_00065"/>
<evidence type="ECO:0000313" key="2">
    <source>
        <dbReference type="Proteomes" id="UP000176221"/>
    </source>
</evidence>
<evidence type="ECO:0008006" key="3">
    <source>
        <dbReference type="Google" id="ProtNLM"/>
    </source>
</evidence>
<protein>
    <recommendedName>
        <fullName evidence="3">Nudix hydrolase domain-containing protein</fullName>
    </recommendedName>
</protein>
<proteinExistence type="predicted"/>
<dbReference type="InterPro" id="IPR015797">
    <property type="entry name" value="NUDIX_hydrolase-like_dom_sf"/>
</dbReference>
<dbReference type="EMBL" id="MHRX01000047">
    <property type="protein sequence ID" value="OHA32388.1"/>
    <property type="molecule type" value="Genomic_DNA"/>
</dbReference>
<evidence type="ECO:0000313" key="1">
    <source>
        <dbReference type="EMBL" id="OHA32388.1"/>
    </source>
</evidence>
<dbReference type="SUPFAM" id="SSF55811">
    <property type="entry name" value="Nudix"/>
    <property type="match status" value="1"/>
</dbReference>
<reference evidence="1 2" key="1">
    <citation type="journal article" date="2016" name="Nat. Commun.">
        <title>Thousands of microbial genomes shed light on interconnected biogeochemical processes in an aquifer system.</title>
        <authorList>
            <person name="Anantharaman K."/>
            <person name="Brown C.T."/>
            <person name="Hug L.A."/>
            <person name="Sharon I."/>
            <person name="Castelle C.J."/>
            <person name="Probst A.J."/>
            <person name="Thomas B.C."/>
            <person name="Singh A."/>
            <person name="Wilkins M.J."/>
            <person name="Karaoz U."/>
            <person name="Brodie E.L."/>
            <person name="Williams K.H."/>
            <person name="Hubbard S.S."/>
            <person name="Banfield J.F."/>
        </authorList>
    </citation>
    <scope>NUCLEOTIDE SEQUENCE [LARGE SCALE GENOMIC DNA]</scope>
</reference>
<gene>
    <name evidence="1" type="ORF">A2928_00065</name>
</gene>
<dbReference type="Proteomes" id="UP000176221">
    <property type="component" value="Unassembled WGS sequence"/>
</dbReference>
<name>A0A1G2N8D8_9BACT</name>
<dbReference type="AlphaFoldDB" id="A0A1G2N8D8"/>
<dbReference type="Gene3D" id="3.90.79.10">
    <property type="entry name" value="Nucleoside Triphosphate Pyrophosphohydrolase"/>
    <property type="match status" value="1"/>
</dbReference>
<comment type="caution">
    <text evidence="1">The sequence shown here is derived from an EMBL/GenBank/DDBJ whole genome shotgun (WGS) entry which is preliminary data.</text>
</comment>
<accession>A0A1G2N8D8</accession>
<sequence length="135" mass="15053">MVTTTLPDGRHAVIASKRAVGKLFGGKWWMQGGAVHAYRSYTDFVAERAEKECGVRPVIQGLIGVFRTCAEDALGSTMNLCYVGFVPHGELEAARHDGDHTAQKFLTMEDLLQLPESEQHWYPMTVFRIALQTMP</sequence>